<dbReference type="InterPro" id="IPR008030">
    <property type="entry name" value="NmrA-like"/>
</dbReference>
<evidence type="ECO:0000256" key="1">
    <source>
        <dbReference type="ARBA" id="ARBA00022857"/>
    </source>
</evidence>
<protein>
    <recommendedName>
        <fullName evidence="3">NmrA-like domain-containing protein</fullName>
    </recommendedName>
</protein>
<dbReference type="Proteomes" id="UP001642482">
    <property type="component" value="Unassembled WGS sequence"/>
</dbReference>
<gene>
    <name evidence="4" type="ORF">SEUCBS140593_010170</name>
</gene>
<dbReference type="PANTHER" id="PTHR47706:SF11">
    <property type="entry name" value="ISOFLAVONE REDUCTASE FAMILY PROTEIN (AFU_ORTHOLOGUE AFUA_1G12510)"/>
    <property type="match status" value="1"/>
</dbReference>
<evidence type="ECO:0000256" key="2">
    <source>
        <dbReference type="ARBA" id="ARBA00023002"/>
    </source>
</evidence>
<dbReference type="EMBL" id="CAWUHD010000195">
    <property type="protein sequence ID" value="CAK7237865.1"/>
    <property type="molecule type" value="Genomic_DNA"/>
</dbReference>
<dbReference type="InterPro" id="IPR045312">
    <property type="entry name" value="PCBER-like"/>
</dbReference>
<evidence type="ECO:0000313" key="4">
    <source>
        <dbReference type="EMBL" id="CAK7237865.1"/>
    </source>
</evidence>
<dbReference type="Gene3D" id="3.40.50.720">
    <property type="entry name" value="NAD(P)-binding Rossmann-like Domain"/>
    <property type="match status" value="1"/>
</dbReference>
<keyword evidence="2" id="KW-0560">Oxidoreductase</keyword>
<dbReference type="SUPFAM" id="SSF51735">
    <property type="entry name" value="NAD(P)-binding Rossmann-fold domains"/>
    <property type="match status" value="1"/>
</dbReference>
<reference evidence="4 5" key="1">
    <citation type="submission" date="2024-01" db="EMBL/GenBank/DDBJ databases">
        <authorList>
            <person name="Allen C."/>
            <person name="Tagirdzhanova G."/>
        </authorList>
    </citation>
    <scope>NUCLEOTIDE SEQUENCE [LARGE SCALE GENOMIC DNA]</scope>
</reference>
<dbReference type="PANTHER" id="PTHR47706">
    <property type="entry name" value="NMRA-LIKE FAMILY PROTEIN"/>
    <property type="match status" value="1"/>
</dbReference>
<dbReference type="InterPro" id="IPR036291">
    <property type="entry name" value="NAD(P)-bd_dom_sf"/>
</dbReference>
<keyword evidence="5" id="KW-1185">Reference proteome</keyword>
<feature type="domain" description="NmrA-like" evidence="3">
    <location>
        <begin position="4"/>
        <end position="259"/>
    </location>
</feature>
<evidence type="ECO:0000259" key="3">
    <source>
        <dbReference type="Pfam" id="PF05368"/>
    </source>
</evidence>
<proteinExistence type="predicted"/>
<name>A0ABP0D0D3_9PEZI</name>
<organism evidence="4 5">
    <name type="scientific">Sporothrix eucalyptigena</name>
    <dbReference type="NCBI Taxonomy" id="1812306"/>
    <lineage>
        <taxon>Eukaryota</taxon>
        <taxon>Fungi</taxon>
        <taxon>Dikarya</taxon>
        <taxon>Ascomycota</taxon>
        <taxon>Pezizomycotina</taxon>
        <taxon>Sordariomycetes</taxon>
        <taxon>Sordariomycetidae</taxon>
        <taxon>Ophiostomatales</taxon>
        <taxon>Ophiostomataceae</taxon>
        <taxon>Sporothrix</taxon>
    </lineage>
</organism>
<evidence type="ECO:0000313" key="5">
    <source>
        <dbReference type="Proteomes" id="UP001642482"/>
    </source>
</evidence>
<accession>A0ABP0D0D3</accession>
<sequence>MATSKKILLLGATGVIGKVLLNSLLNAREQFDAIGIFTSPATAESKKELLDSFVARGAVVHTGDLYNDDNVLSVYKDYDTVVSAVGRFAIDKQTDLIALAEKSPSIIRFIPSEYGTDIAYDASSATEKPHQKKLKVRAFLESDAVQRLKYSYLVTGPFADLFAGYMGADPRIGSFDVARREAVLVGDGHVPLGLTTVADVGRALVAFLKHPEASDNRAVRVQSFVASPAELLAEYERQTEQKWTVTYTSMEELKQIEEEAWAAEHPVASIFTLKRIWAEGKTLYEMTDNAVIGLTKTDTLEMVVQANIREPQAAFQSGKL</sequence>
<dbReference type="Gene3D" id="3.90.25.10">
    <property type="entry name" value="UDP-galactose 4-epimerase, domain 1"/>
    <property type="match status" value="1"/>
</dbReference>
<dbReference type="InterPro" id="IPR051609">
    <property type="entry name" value="NmrA/Isoflavone_reductase-like"/>
</dbReference>
<keyword evidence="1" id="KW-0521">NADP</keyword>
<comment type="caution">
    <text evidence="4">The sequence shown here is derived from an EMBL/GenBank/DDBJ whole genome shotgun (WGS) entry which is preliminary data.</text>
</comment>
<dbReference type="Pfam" id="PF05368">
    <property type="entry name" value="NmrA"/>
    <property type="match status" value="1"/>
</dbReference>
<dbReference type="CDD" id="cd05259">
    <property type="entry name" value="PCBER_SDR_a"/>
    <property type="match status" value="1"/>
</dbReference>